<dbReference type="EMBL" id="BMNH01000015">
    <property type="protein sequence ID" value="GGO74537.1"/>
    <property type="molecule type" value="Genomic_DNA"/>
</dbReference>
<evidence type="ECO:0000313" key="3">
    <source>
        <dbReference type="Proteomes" id="UP000646523"/>
    </source>
</evidence>
<organism evidence="2 3">
    <name type="scientific">Nonomuraea cavernae</name>
    <dbReference type="NCBI Taxonomy" id="2045107"/>
    <lineage>
        <taxon>Bacteria</taxon>
        <taxon>Bacillati</taxon>
        <taxon>Actinomycetota</taxon>
        <taxon>Actinomycetes</taxon>
        <taxon>Streptosporangiales</taxon>
        <taxon>Streptosporangiaceae</taxon>
        <taxon>Nonomuraea</taxon>
    </lineage>
</organism>
<feature type="transmembrane region" description="Helical" evidence="1">
    <location>
        <begin position="258"/>
        <end position="280"/>
    </location>
</feature>
<feature type="transmembrane region" description="Helical" evidence="1">
    <location>
        <begin position="129"/>
        <end position="147"/>
    </location>
</feature>
<comment type="caution">
    <text evidence="2">The sequence shown here is derived from an EMBL/GenBank/DDBJ whole genome shotgun (WGS) entry which is preliminary data.</text>
</comment>
<dbReference type="PANTHER" id="PTHR20992">
    <property type="entry name" value="AT15442P-RELATED"/>
    <property type="match status" value="1"/>
</dbReference>
<keyword evidence="1" id="KW-0472">Membrane</keyword>
<gene>
    <name evidence="2" type="ORF">GCM10012289_47420</name>
</gene>
<feature type="transmembrane region" description="Helical" evidence="1">
    <location>
        <begin position="188"/>
        <end position="213"/>
    </location>
</feature>
<name>A0A917Z3Y7_9ACTN</name>
<evidence type="ECO:0000256" key="1">
    <source>
        <dbReference type="SAM" id="Phobius"/>
    </source>
</evidence>
<evidence type="ECO:0000313" key="2">
    <source>
        <dbReference type="EMBL" id="GGO74537.1"/>
    </source>
</evidence>
<keyword evidence="1" id="KW-0812">Transmembrane</keyword>
<protein>
    <recommendedName>
        <fullName evidence="4">DUF389 domain-containing protein</fullName>
    </recommendedName>
</protein>
<feature type="transmembrane region" description="Helical" evidence="1">
    <location>
        <begin position="153"/>
        <end position="176"/>
    </location>
</feature>
<dbReference type="Pfam" id="PF04087">
    <property type="entry name" value="DUF389"/>
    <property type="match status" value="1"/>
</dbReference>
<feature type="transmembrane region" description="Helical" evidence="1">
    <location>
        <begin position="233"/>
        <end position="251"/>
    </location>
</feature>
<evidence type="ECO:0008006" key="4">
    <source>
        <dbReference type="Google" id="ProtNLM"/>
    </source>
</evidence>
<dbReference type="InterPro" id="IPR005240">
    <property type="entry name" value="DUF389"/>
</dbReference>
<sequence>MERQCSIDDIDDNGPMLHLRLITPATRTGEVIAALDQCAGTTNLVVLPGAARLPEGDLIFCDVARESANEVIDRLGWLKEEGSIAVEQVDLALSRVADEAVEEAPGEPEDAVVWAEFAQKMADDSRVTWAYLVFLVIATMLAAIGVLQNSLILIVGAMVLGPEFGAIAAVCFGLLGRDRRLIAGSLRTLIIGFAIAIAVTFACALALRGLGWIGPHHLRVNEEVQFIVKPDRWSFIVALLAGVAGVLSITAGKSSALIGVFISVTTVPAAGFAAVALALGDWPEVAGSVSQLALNIAGMLIAGTGTLMVQRGFWPQVGRGSSLRPMREREAGG</sequence>
<dbReference type="Proteomes" id="UP000646523">
    <property type="component" value="Unassembled WGS sequence"/>
</dbReference>
<keyword evidence="3" id="KW-1185">Reference proteome</keyword>
<dbReference type="PANTHER" id="PTHR20992:SF9">
    <property type="entry name" value="AT15442P-RELATED"/>
    <property type="match status" value="1"/>
</dbReference>
<keyword evidence="1" id="KW-1133">Transmembrane helix</keyword>
<accession>A0A917Z3Y7</accession>
<reference evidence="2" key="1">
    <citation type="journal article" date="2014" name="Int. J. Syst. Evol. Microbiol.">
        <title>Complete genome sequence of Corynebacterium casei LMG S-19264T (=DSM 44701T), isolated from a smear-ripened cheese.</title>
        <authorList>
            <consortium name="US DOE Joint Genome Institute (JGI-PGF)"/>
            <person name="Walter F."/>
            <person name="Albersmeier A."/>
            <person name="Kalinowski J."/>
            <person name="Ruckert C."/>
        </authorList>
    </citation>
    <scope>NUCLEOTIDE SEQUENCE</scope>
    <source>
        <strain evidence="2">CGMCC 4.7368</strain>
    </source>
</reference>
<feature type="transmembrane region" description="Helical" evidence="1">
    <location>
        <begin position="292"/>
        <end position="314"/>
    </location>
</feature>
<reference evidence="2" key="2">
    <citation type="submission" date="2020-09" db="EMBL/GenBank/DDBJ databases">
        <authorList>
            <person name="Sun Q."/>
            <person name="Zhou Y."/>
        </authorList>
    </citation>
    <scope>NUCLEOTIDE SEQUENCE</scope>
    <source>
        <strain evidence="2">CGMCC 4.7368</strain>
    </source>
</reference>
<dbReference type="AlphaFoldDB" id="A0A917Z3Y7"/>
<proteinExistence type="predicted"/>